<evidence type="ECO:0000256" key="7">
    <source>
        <dbReference type="SAM" id="Phobius"/>
    </source>
</evidence>
<evidence type="ECO:0008006" key="10">
    <source>
        <dbReference type="Google" id="ProtNLM"/>
    </source>
</evidence>
<evidence type="ECO:0000256" key="2">
    <source>
        <dbReference type="ARBA" id="ARBA00006462"/>
    </source>
</evidence>
<dbReference type="Proteomes" id="UP000494165">
    <property type="component" value="Unassembled WGS sequence"/>
</dbReference>
<dbReference type="EMBL" id="CADEPI010000039">
    <property type="protein sequence ID" value="CAB3368666.1"/>
    <property type="molecule type" value="Genomic_DNA"/>
</dbReference>
<keyword evidence="4" id="KW-0735">Signal-anchor</keyword>
<dbReference type="GO" id="GO:0016020">
    <property type="term" value="C:membrane"/>
    <property type="evidence" value="ECO:0007669"/>
    <property type="project" value="UniProtKB-SubCell"/>
</dbReference>
<evidence type="ECO:0000256" key="3">
    <source>
        <dbReference type="ARBA" id="ARBA00022692"/>
    </source>
</evidence>
<evidence type="ECO:0000256" key="6">
    <source>
        <dbReference type="ARBA" id="ARBA00023136"/>
    </source>
</evidence>
<reference evidence="8 9" key="1">
    <citation type="submission" date="2020-04" db="EMBL/GenBank/DDBJ databases">
        <authorList>
            <person name="Alioto T."/>
            <person name="Alioto T."/>
            <person name="Gomez Garrido J."/>
        </authorList>
    </citation>
    <scope>NUCLEOTIDE SEQUENCE [LARGE SCALE GENOMIC DNA]</scope>
</reference>
<feature type="transmembrane region" description="Helical" evidence="7">
    <location>
        <begin position="6"/>
        <end position="26"/>
    </location>
</feature>
<keyword evidence="9" id="KW-1185">Reference proteome</keyword>
<proteinExistence type="inferred from homology"/>
<evidence type="ECO:0000256" key="1">
    <source>
        <dbReference type="ARBA" id="ARBA00004606"/>
    </source>
</evidence>
<dbReference type="PANTHER" id="PTHR23033:SF14">
    <property type="entry name" value="GLYCOPROTEIN-N-ACETYLGALACTOSAMINE 3-BETA-GALACTOSYLTRANSFERASE 1-RELATED"/>
    <property type="match status" value="1"/>
</dbReference>
<dbReference type="PROSITE" id="PS51257">
    <property type="entry name" value="PROKAR_LIPOPROTEIN"/>
    <property type="match status" value="1"/>
</dbReference>
<evidence type="ECO:0000256" key="5">
    <source>
        <dbReference type="ARBA" id="ARBA00022989"/>
    </source>
</evidence>
<dbReference type="InterPro" id="IPR026050">
    <property type="entry name" value="C1GALT1/C1GALT1_chp1"/>
</dbReference>
<dbReference type="PANTHER" id="PTHR23033">
    <property type="entry name" value="BETA1,3-GALACTOSYLTRANSFERASE"/>
    <property type="match status" value="1"/>
</dbReference>
<comment type="caution">
    <text evidence="8">The sequence shown here is derived from an EMBL/GenBank/DDBJ whole genome shotgun (WGS) entry which is preliminary data.</text>
</comment>
<gene>
    <name evidence="8" type="ORF">CLODIP_2_CD00821</name>
</gene>
<keyword evidence="5 7" id="KW-1133">Transmembrane helix</keyword>
<accession>A0A8S1CTT4</accession>
<dbReference type="AlphaFoldDB" id="A0A8S1CTT4"/>
<evidence type="ECO:0000313" key="9">
    <source>
        <dbReference type="Proteomes" id="UP000494165"/>
    </source>
</evidence>
<organism evidence="8 9">
    <name type="scientific">Cloeon dipterum</name>
    <dbReference type="NCBI Taxonomy" id="197152"/>
    <lineage>
        <taxon>Eukaryota</taxon>
        <taxon>Metazoa</taxon>
        <taxon>Ecdysozoa</taxon>
        <taxon>Arthropoda</taxon>
        <taxon>Hexapoda</taxon>
        <taxon>Insecta</taxon>
        <taxon>Pterygota</taxon>
        <taxon>Palaeoptera</taxon>
        <taxon>Ephemeroptera</taxon>
        <taxon>Pisciforma</taxon>
        <taxon>Baetidae</taxon>
        <taxon>Cloeon</taxon>
    </lineage>
</organism>
<comment type="subcellular location">
    <subcellularLocation>
        <location evidence="1">Membrane</location>
        <topology evidence="1">Single-pass type II membrane protein</topology>
    </subcellularLocation>
</comment>
<keyword evidence="3 7" id="KW-0812">Transmembrane</keyword>
<comment type="similarity">
    <text evidence="2">Belongs to the glycosyltransferase 31 family. Beta3-Gal-T subfamily.</text>
</comment>
<dbReference type="GO" id="GO:0016263">
    <property type="term" value="F:glycoprotein-N-acetylgalactosamine 3-beta-galactosyltransferase activity"/>
    <property type="evidence" value="ECO:0007669"/>
    <property type="project" value="TreeGrafter"/>
</dbReference>
<keyword evidence="6 7" id="KW-0472">Membrane</keyword>
<evidence type="ECO:0000256" key="4">
    <source>
        <dbReference type="ARBA" id="ARBA00022968"/>
    </source>
</evidence>
<dbReference type="OrthoDB" id="414175at2759"/>
<protein>
    <recommendedName>
        <fullName evidence="10">Hexosyltransferase</fullName>
    </recommendedName>
</protein>
<sequence>MKRVQWPLLGFCGAYVLGFVACLLLLGRPSPPEETLSMASVRPPAEDRYRDWLATQGVRNGRASADAVSYGNASAESEAAFLFARVNVACVVFARKGKKARAIEQTWGRGCNRLEFFAAAGSHLQASDLDVRLVQKPKSSWHLLCSVINQVWHSSGKELQWVIFLPEDLFVLPENLRLLVAPLDANAPYYLGHAMSLWNEDYNVAQAGYVLSKGALKLIVDRFNSSQACEDSGKHWKNEDFYLGKYLGEAGVSPEDTRDHRLRGRFHGFNLNQMLFSHKLSPLGSYWKRSIYPVDEGLNCCSDSSITFQGVEPDKVFQFHYLLYRVKRFAEKGGLGNLPAPTPLPGNEPWRVFLRDEQLWDRPGEDISADQYYRLSSKIASKLSVLHYKHL</sequence>
<evidence type="ECO:0000313" key="8">
    <source>
        <dbReference type="EMBL" id="CAB3368666.1"/>
    </source>
</evidence>
<dbReference type="Gene3D" id="3.90.550.50">
    <property type="match status" value="1"/>
</dbReference>
<name>A0A8S1CTT4_9INSE</name>